<dbReference type="AlphaFoldDB" id="A0A418MB74"/>
<gene>
    <name evidence="1" type="ORF">DYU11_11665</name>
</gene>
<dbReference type="Proteomes" id="UP000283523">
    <property type="component" value="Unassembled WGS sequence"/>
</dbReference>
<proteinExistence type="predicted"/>
<dbReference type="OrthoDB" id="950196at2"/>
<reference evidence="1 2" key="1">
    <citation type="submission" date="2018-08" db="EMBL/GenBank/DDBJ databases">
        <title>Fibrisoma montanum sp. nov., isolated from Danxia mountain soil.</title>
        <authorList>
            <person name="Huang Y."/>
        </authorList>
    </citation>
    <scope>NUCLEOTIDE SEQUENCE [LARGE SCALE GENOMIC DNA]</scope>
    <source>
        <strain evidence="1 2">HYT19</strain>
    </source>
</reference>
<protein>
    <recommendedName>
        <fullName evidence="3">Cupin domain-containing protein</fullName>
    </recommendedName>
</protein>
<evidence type="ECO:0000313" key="2">
    <source>
        <dbReference type="Proteomes" id="UP000283523"/>
    </source>
</evidence>
<name>A0A418MB74_9BACT</name>
<accession>A0A418MB74</accession>
<keyword evidence="2" id="KW-1185">Reference proteome</keyword>
<evidence type="ECO:0008006" key="3">
    <source>
        <dbReference type="Google" id="ProtNLM"/>
    </source>
</evidence>
<evidence type="ECO:0000313" key="1">
    <source>
        <dbReference type="EMBL" id="RIV23632.1"/>
    </source>
</evidence>
<sequence length="150" mass="18032">MISKKIIYGCEGRGDAGIPYLTRYTLIQRKTWQLCLHVFHRSDHPDFHDHPWNFWTLVLWRGYIERLPGGKSRRIWPGMLLYRPATHAHWVQLHPIYDRNTQDRAKIGKRLGERTAVTLCLMGRRRRVWGFFTEGSWVTWYNYFIKKGCL</sequence>
<organism evidence="1 2">
    <name type="scientific">Fibrisoma montanum</name>
    <dbReference type="NCBI Taxonomy" id="2305895"/>
    <lineage>
        <taxon>Bacteria</taxon>
        <taxon>Pseudomonadati</taxon>
        <taxon>Bacteroidota</taxon>
        <taxon>Cytophagia</taxon>
        <taxon>Cytophagales</taxon>
        <taxon>Spirosomataceae</taxon>
        <taxon>Fibrisoma</taxon>
    </lineage>
</organism>
<dbReference type="EMBL" id="QXED01000003">
    <property type="protein sequence ID" value="RIV23632.1"/>
    <property type="molecule type" value="Genomic_DNA"/>
</dbReference>
<dbReference type="RefSeq" id="WP_119667848.1">
    <property type="nucleotide sequence ID" value="NZ_QXED01000003.1"/>
</dbReference>
<comment type="caution">
    <text evidence="1">The sequence shown here is derived from an EMBL/GenBank/DDBJ whole genome shotgun (WGS) entry which is preliminary data.</text>
</comment>